<dbReference type="SUPFAM" id="SSF57501">
    <property type="entry name" value="Cystine-knot cytokines"/>
    <property type="match status" value="1"/>
</dbReference>
<dbReference type="STRING" id="1676925.ENSPKIP00000032304"/>
<dbReference type="PRINTS" id="PR01423">
    <property type="entry name" value="TGFBETA"/>
</dbReference>
<evidence type="ECO:0000256" key="6">
    <source>
        <dbReference type="ARBA" id="ARBA00022685"/>
    </source>
</evidence>
<dbReference type="GO" id="GO:0042127">
    <property type="term" value="P:regulation of cell population proliferation"/>
    <property type="evidence" value="ECO:0007669"/>
    <property type="project" value="TreeGrafter"/>
</dbReference>
<dbReference type="InterPro" id="IPR016319">
    <property type="entry name" value="TGF-beta"/>
</dbReference>
<dbReference type="PROSITE" id="PS00250">
    <property type="entry name" value="TGF_BETA_1"/>
    <property type="match status" value="1"/>
</dbReference>
<comment type="similarity">
    <text evidence="3 14 16">Belongs to the TGF-beta family.</text>
</comment>
<evidence type="ECO:0000256" key="16">
    <source>
        <dbReference type="RuleBase" id="RU000354"/>
    </source>
</evidence>
<evidence type="ECO:0000256" key="2">
    <source>
        <dbReference type="ARBA" id="ARBA00004498"/>
    </source>
</evidence>
<dbReference type="Pfam" id="PF00019">
    <property type="entry name" value="TGF_beta"/>
    <property type="match status" value="1"/>
</dbReference>
<evidence type="ECO:0000256" key="3">
    <source>
        <dbReference type="ARBA" id="ARBA00006656"/>
    </source>
</evidence>
<dbReference type="AlphaFoldDB" id="A0A3B3SNH2"/>
<evidence type="ECO:0000256" key="4">
    <source>
        <dbReference type="ARBA" id="ARBA00022525"/>
    </source>
</evidence>
<proteinExistence type="inferred from homology"/>
<evidence type="ECO:0000256" key="10">
    <source>
        <dbReference type="ARBA" id="ARBA00023180"/>
    </source>
</evidence>
<keyword evidence="10" id="KW-0325">Glycoprotein</keyword>
<dbReference type="GO" id="GO:0005160">
    <property type="term" value="F:transforming growth factor beta receptor binding"/>
    <property type="evidence" value="ECO:0007669"/>
    <property type="project" value="InterPro"/>
</dbReference>
<feature type="signal peptide" evidence="14">
    <location>
        <begin position="1"/>
        <end position="22"/>
    </location>
</feature>
<dbReference type="PIRSF" id="PIRSF001787">
    <property type="entry name" value="TGF-beta"/>
    <property type="match status" value="1"/>
</dbReference>
<dbReference type="PRINTS" id="PR01424">
    <property type="entry name" value="TGFBETA1"/>
</dbReference>
<dbReference type="GO" id="GO:0005125">
    <property type="term" value="F:cytokine activity"/>
    <property type="evidence" value="ECO:0007669"/>
    <property type="project" value="TreeGrafter"/>
</dbReference>
<keyword evidence="11 14" id="KW-0497">Mitogen</keyword>
<dbReference type="InterPro" id="IPR017948">
    <property type="entry name" value="TGFb_CS"/>
</dbReference>
<dbReference type="InterPro" id="IPR001111">
    <property type="entry name" value="TGF-b_propeptide"/>
</dbReference>
<dbReference type="FunFam" id="2.10.90.10:FF:000004">
    <property type="entry name" value="Transforming growth factor beta"/>
    <property type="match status" value="1"/>
</dbReference>
<evidence type="ECO:0000256" key="15">
    <source>
        <dbReference type="PIRSR" id="PIRSR001787-1"/>
    </source>
</evidence>
<evidence type="ECO:0000256" key="9">
    <source>
        <dbReference type="ARBA" id="ARBA00023157"/>
    </source>
</evidence>
<dbReference type="SMART" id="SM00204">
    <property type="entry name" value="TGFB"/>
    <property type="match status" value="1"/>
</dbReference>
<dbReference type="GO" id="GO:0007179">
    <property type="term" value="P:transforming growth factor beta receptor signaling pathway"/>
    <property type="evidence" value="ECO:0007669"/>
    <property type="project" value="TreeGrafter"/>
</dbReference>
<keyword evidence="19" id="KW-1185">Reference proteome</keyword>
<dbReference type="Pfam" id="PF00688">
    <property type="entry name" value="TGFb_propeptide"/>
    <property type="match status" value="1"/>
</dbReference>
<evidence type="ECO:0000313" key="18">
    <source>
        <dbReference type="Ensembl" id="ENSPKIP00000032304.1"/>
    </source>
</evidence>
<keyword evidence="8 14" id="KW-0339">Growth factor</keyword>
<dbReference type="Proteomes" id="UP000261540">
    <property type="component" value="Unplaced"/>
</dbReference>
<sequence length="423" mass="48138">MWAGWLTLSALWVLGTVGGSNGMSTCKTLDLELVKRKRIEAIRGQILSKLRLLKEPEPQEGDEGENIPSSLISAYNSTVNMTEEWAMQHQDQPSSPEQEEEEYFAKEVHKFNIMSNSNKKEIQLIFNLSEIRAALVSEHLLSYAELRLPIKEVILDKDKEQRMELYSGDGEKARYLGSRFVNSKMNGQWLSFNATQTVRDWLLGNGKCVHELYGDHGRDRCSVIGNVGPRCGPHLLCVLCVCHSAEDTQQLHLKPHCSCDGSSHNFKLQISGMEELRGDLETMSKNMEKPHLLVMSIPQDRAGQLTSRRKRSTATEESCSEKNENCCVRKLYIDFRKDLGWKWIHRPKGYHANYCMGSCTYIWNADNKYSQILALYKHHNPGASAQPCCAPQVLDPLPILYYVGRQHKVEQLSNMVVKTCKCN</sequence>
<evidence type="ECO:0000256" key="12">
    <source>
        <dbReference type="ARBA" id="ARBA00057824"/>
    </source>
</evidence>
<feature type="disulfide bond" evidence="15">
    <location>
        <begin position="355"/>
        <end position="420"/>
    </location>
</feature>
<dbReference type="GO" id="GO:0008083">
    <property type="term" value="F:growth factor activity"/>
    <property type="evidence" value="ECO:0007669"/>
    <property type="project" value="UniProtKB-UniRule"/>
</dbReference>
<keyword evidence="5" id="KW-0272">Extracellular matrix</keyword>
<organism evidence="18 19">
    <name type="scientific">Paramormyrops kingsleyae</name>
    <dbReference type="NCBI Taxonomy" id="1676925"/>
    <lineage>
        <taxon>Eukaryota</taxon>
        <taxon>Metazoa</taxon>
        <taxon>Chordata</taxon>
        <taxon>Craniata</taxon>
        <taxon>Vertebrata</taxon>
        <taxon>Euteleostomi</taxon>
        <taxon>Actinopterygii</taxon>
        <taxon>Neopterygii</taxon>
        <taxon>Teleostei</taxon>
        <taxon>Osteoglossocephala</taxon>
        <taxon>Osteoglossomorpha</taxon>
        <taxon>Osteoglossiformes</taxon>
        <taxon>Mormyridae</taxon>
        <taxon>Paramormyrops</taxon>
    </lineage>
</organism>
<dbReference type="InterPro" id="IPR003939">
    <property type="entry name" value="TGFb1"/>
</dbReference>
<evidence type="ECO:0000256" key="14">
    <source>
        <dbReference type="PIRNR" id="PIRNR001787"/>
    </source>
</evidence>
<dbReference type="InterPro" id="IPR001839">
    <property type="entry name" value="TGF-b_C"/>
</dbReference>
<keyword evidence="6" id="KW-0165">Cleavage on pair of basic residues</keyword>
<evidence type="ECO:0000256" key="13">
    <source>
        <dbReference type="ARBA" id="ARBA00065283"/>
    </source>
</evidence>
<dbReference type="InterPro" id="IPR015615">
    <property type="entry name" value="TGF-beta-rel"/>
</dbReference>
<dbReference type="GeneTree" id="ENSGT00940000160457"/>
<feature type="domain" description="TGF-beta family profile" evidence="17">
    <location>
        <begin position="308"/>
        <end position="423"/>
    </location>
</feature>
<dbReference type="PANTHER" id="PTHR11848">
    <property type="entry name" value="TGF-BETA FAMILY"/>
    <property type="match status" value="1"/>
</dbReference>
<dbReference type="Gene3D" id="2.60.120.970">
    <property type="match status" value="2"/>
</dbReference>
<keyword evidence="4 14" id="KW-0964">Secreted</keyword>
<evidence type="ECO:0000256" key="7">
    <source>
        <dbReference type="ARBA" id="ARBA00022729"/>
    </source>
</evidence>
<comment type="function">
    <text evidence="1">Transforming growth factor beta-1 proprotein: Precursor of the Latency-associated peptide (LAP) and Transforming growth factor beta-1 (TGF-beta-1) chains, which constitute the regulatory and active subunit of TGF-beta-1, respectively.</text>
</comment>
<feature type="disulfide bond" description="Interchain" evidence="15">
    <location>
        <position position="388"/>
    </location>
</feature>
<evidence type="ECO:0000256" key="1">
    <source>
        <dbReference type="ARBA" id="ARBA00002007"/>
    </source>
</evidence>
<dbReference type="PANTHER" id="PTHR11848:SF125">
    <property type="entry name" value="TRANSFORMING GROWTH FACTOR BETA-1 PROPROTEIN"/>
    <property type="match status" value="1"/>
</dbReference>
<dbReference type="Ensembl" id="ENSPKIT00000013163.1">
    <property type="protein sequence ID" value="ENSPKIP00000032304.1"/>
    <property type="gene ID" value="ENSPKIG00000012463.1"/>
</dbReference>
<keyword evidence="7 14" id="KW-0732">Signal</keyword>
<comment type="function">
    <text evidence="12">Required to maintain the Transforming growth factor beta-1 (TGF-beta-1) chain in a latent state during storage in extracellular matrix. Associates non-covalently with TGF-beta-1 and regulates its activation via interaction with 'milieu molecules', such as LTBP1, LRRC32/GARP and LRRC33/NRROS, that control activation of TGF-beta-1. Interaction with integrins (ITGAV:ITGB6 or ITGAV:ITGB8) results in distortion of the Latency-associated peptide chain and subsequent release of the active TGF-beta-1.</text>
</comment>
<evidence type="ECO:0000256" key="11">
    <source>
        <dbReference type="ARBA" id="ARBA00023246"/>
    </source>
</evidence>
<name>A0A3B3SNH2_9TELE</name>
<feature type="chain" id="PRO_5017107423" description="Transforming growth factor beta" evidence="14">
    <location>
        <begin position="23"/>
        <end position="423"/>
    </location>
</feature>
<evidence type="ECO:0000256" key="5">
    <source>
        <dbReference type="ARBA" id="ARBA00022530"/>
    </source>
</evidence>
<evidence type="ECO:0000256" key="8">
    <source>
        <dbReference type="ARBA" id="ARBA00023030"/>
    </source>
</evidence>
<feature type="disulfide bond" evidence="15">
    <location>
        <begin position="359"/>
        <end position="422"/>
    </location>
</feature>
<comment type="subcellular location">
    <subcellularLocation>
        <location evidence="2">Secreted</location>
        <location evidence="2">Extracellular space</location>
        <location evidence="2">Extracellular matrix</location>
    </subcellularLocation>
</comment>
<evidence type="ECO:0000313" key="19">
    <source>
        <dbReference type="Proteomes" id="UP000261540"/>
    </source>
</evidence>
<keyword evidence="9 15" id="KW-1015">Disulfide bond</keyword>
<dbReference type="InterPro" id="IPR029034">
    <property type="entry name" value="Cystine-knot_cytokine"/>
</dbReference>
<dbReference type="GO" id="GO:0005615">
    <property type="term" value="C:extracellular space"/>
    <property type="evidence" value="ECO:0007669"/>
    <property type="project" value="UniProtKB-UniRule"/>
</dbReference>
<reference evidence="18" key="1">
    <citation type="submission" date="2025-08" db="UniProtKB">
        <authorList>
            <consortium name="Ensembl"/>
        </authorList>
    </citation>
    <scope>IDENTIFICATION</scope>
</reference>
<dbReference type="PROSITE" id="PS51362">
    <property type="entry name" value="TGF_BETA_2"/>
    <property type="match status" value="1"/>
</dbReference>
<evidence type="ECO:0000259" key="17">
    <source>
        <dbReference type="PROSITE" id="PS51362"/>
    </source>
</evidence>
<feature type="disulfide bond" evidence="15">
    <location>
        <begin position="326"/>
        <end position="389"/>
    </location>
</feature>
<protein>
    <recommendedName>
        <fullName evidence="14">Transforming growth factor beta</fullName>
    </recommendedName>
</protein>
<accession>A0A3B3SNH2</accession>
<dbReference type="GO" id="GO:0051781">
    <property type="term" value="P:positive regulation of cell division"/>
    <property type="evidence" value="ECO:0007669"/>
    <property type="project" value="UniProtKB-UniRule"/>
</dbReference>
<dbReference type="Gene3D" id="2.10.90.10">
    <property type="entry name" value="Cystine-knot cytokines"/>
    <property type="match status" value="1"/>
</dbReference>
<comment type="subunit">
    <text evidence="13">Latency-associated peptide: Homodimer; disulfide-linked. Latency-associated peptide: Interacts with Transforming growth factor beta-1 (TGF-beta-1) chain; interaction is non-covalent and maintains (TGF-beta-1) in a latent state; each Latency-associated peptide (LAP) monomer interacts with TGF-beta-1 in the other monomer. Transforming growth factor beta-1: Homodimer; disulfide-linked. Transforming growth factor beta-1: Interacts with TGF-beta receptors (tgfbr1 and tgfbr2), leading to signal transduction. Interacts with EFEMP2.</text>
</comment>
<comment type="subunit">
    <text evidence="14">Homodimer; disulfide-linked.</text>
</comment>
<dbReference type="CDD" id="cd19384">
    <property type="entry name" value="TGF_beta_TGFB1"/>
    <property type="match status" value="1"/>
</dbReference>
<reference evidence="18" key="2">
    <citation type="submission" date="2025-09" db="UniProtKB">
        <authorList>
            <consortium name="Ensembl"/>
        </authorList>
    </citation>
    <scope>IDENTIFICATION</scope>
</reference>